<comment type="caution">
    <text evidence="2">The sequence shown here is derived from an EMBL/GenBank/DDBJ whole genome shotgun (WGS) entry which is preliminary data.</text>
</comment>
<keyword evidence="1" id="KW-0812">Transmembrane</keyword>
<dbReference type="EMBL" id="JAUFQS010000026">
    <property type="protein sequence ID" value="MDN3689338.1"/>
    <property type="molecule type" value="Genomic_DNA"/>
</dbReference>
<keyword evidence="3" id="KW-1185">Reference proteome</keyword>
<dbReference type="RefSeq" id="WP_163386240.1">
    <property type="nucleotide sequence ID" value="NZ_JAUFQS010000026.1"/>
</dbReference>
<reference evidence="3" key="1">
    <citation type="journal article" date="2019" name="Int. J. Syst. Evol. Microbiol.">
        <title>The Global Catalogue of Microorganisms (GCM) 10K type strain sequencing project: providing services to taxonomists for standard genome sequencing and annotation.</title>
        <authorList>
            <consortium name="The Broad Institute Genomics Platform"/>
            <consortium name="The Broad Institute Genome Sequencing Center for Infectious Disease"/>
            <person name="Wu L."/>
            <person name="Ma J."/>
        </authorList>
    </citation>
    <scope>NUCLEOTIDE SEQUENCE [LARGE SCALE GENOMIC DNA]</scope>
    <source>
        <strain evidence="3">CECT 7706</strain>
    </source>
</reference>
<sequence>MKRIIYISGILGGLLLIIGLIGMIVPFPFNGLWLLAGVILLVLICIPLMMVDRYRYNKKIDHIIKKCKGQPSKIERLSTEKSKVKRWSMNNSPFRERKSGLTWGGGNVKGANATRGNRRKFLI</sequence>
<evidence type="ECO:0000256" key="1">
    <source>
        <dbReference type="SAM" id="Phobius"/>
    </source>
</evidence>
<evidence type="ECO:0000313" key="3">
    <source>
        <dbReference type="Proteomes" id="UP001236663"/>
    </source>
</evidence>
<name>A0ABT8CCQ1_9BACT</name>
<dbReference type="Proteomes" id="UP001236663">
    <property type="component" value="Unassembled WGS sequence"/>
</dbReference>
<keyword evidence="1" id="KW-0472">Membrane</keyword>
<accession>A0ABT8CCQ1</accession>
<organism evidence="2 3">
    <name type="scientific">Cyclobacterium jeungdonense</name>
    <dbReference type="NCBI Taxonomy" id="708087"/>
    <lineage>
        <taxon>Bacteria</taxon>
        <taxon>Pseudomonadati</taxon>
        <taxon>Bacteroidota</taxon>
        <taxon>Cytophagia</taxon>
        <taxon>Cytophagales</taxon>
        <taxon>Cyclobacteriaceae</taxon>
        <taxon>Cyclobacterium</taxon>
    </lineage>
</organism>
<proteinExistence type="predicted"/>
<protein>
    <submittedName>
        <fullName evidence="2">Uncharacterized protein</fullName>
    </submittedName>
</protein>
<keyword evidence="1" id="KW-1133">Transmembrane helix</keyword>
<evidence type="ECO:0000313" key="2">
    <source>
        <dbReference type="EMBL" id="MDN3689338.1"/>
    </source>
</evidence>
<feature type="transmembrane region" description="Helical" evidence="1">
    <location>
        <begin position="5"/>
        <end position="25"/>
    </location>
</feature>
<feature type="transmembrane region" description="Helical" evidence="1">
    <location>
        <begin position="31"/>
        <end position="51"/>
    </location>
</feature>
<gene>
    <name evidence="2" type="ORF">QWZ15_16005</name>
</gene>